<organismHost>
    <name type="scientific">Lepidoptera</name>
    <name type="common">moths &amp; butterflies</name>
    <dbReference type="NCBI Taxonomy" id="7088"/>
</organismHost>
<reference evidence="1 2" key="2">
    <citation type="journal article" date="2004" name="Virology">
        <title>Identification and functional analysis of Hyphantria cunea nucleopolyhedrovirus iap genes.</title>
        <authorList>
            <person name="Ikeda M."/>
            <person name="Yanagimoto K."/>
            <person name="Kobayashi M."/>
        </authorList>
    </citation>
    <scope>NUCLEOTIDE SEQUENCE [LARGE SCALE GENOMIC DNA]</scope>
</reference>
<dbReference type="Proteomes" id="UP000202376">
    <property type="component" value="Segment"/>
</dbReference>
<organism evidence="1 2">
    <name type="scientific">Hyphantria cunea nuclear polyhedrosis virus</name>
    <name type="common">HcNPV</name>
    <dbReference type="NCBI Taxonomy" id="28288"/>
    <lineage>
        <taxon>Viruses</taxon>
        <taxon>Viruses incertae sedis</taxon>
        <taxon>Naldaviricetes</taxon>
        <taxon>Lefavirales</taxon>
        <taxon>Baculoviridae</taxon>
        <taxon>Alphabaculovirus</taxon>
        <taxon>Alphabaculovirus hycuneae</taxon>
    </lineage>
</organism>
<evidence type="ECO:0000313" key="1">
    <source>
        <dbReference type="EMBL" id="BAE72307.1"/>
    </source>
</evidence>
<reference evidence="1 2" key="3">
    <citation type="journal article" date="2006" name="J. Gen. Virol.">
        <title>Gene organization and complete sequence of the Hyphantria cunea nucleopolyhedrovirus genome.</title>
        <authorList>
            <person name="Ikeda M."/>
            <person name="Shikata M."/>
            <person name="Shirata N."/>
            <person name="Chaeychomsri S."/>
            <person name="Kobayashi M."/>
        </authorList>
    </citation>
    <scope>NUCLEOTIDE SEQUENCE [LARGE SCALE GENOMIC DNA]</scope>
</reference>
<reference evidence="1 2" key="1">
    <citation type="journal article" date="2002" name="Virus Genes">
        <title>Identification and characterization of Hyphantria cunea nucleopolyhedrovirus homologous repeated regions.</title>
        <authorList>
            <person name="FelipeAlves C.A."/>
            <person name="Ikeda M."/>
            <person name="Kobayashi M."/>
        </authorList>
    </citation>
    <scope>NUCLEOTIDE SEQUENCE [LARGE SCALE GENOMIC DNA]</scope>
</reference>
<protein>
    <submittedName>
        <fullName evidence="1">ORF18 peptide</fullName>
    </submittedName>
</protein>
<keyword evidence="2" id="KW-1185">Reference proteome</keyword>
<gene>
    <name evidence="1" type="ORF">HynVgp018</name>
</gene>
<accession>Q2NNS9</accession>
<dbReference type="KEGG" id="vg:3890619"/>
<dbReference type="EMBL" id="AP009046">
    <property type="protein sequence ID" value="BAE72307.1"/>
    <property type="molecule type" value="Genomic_DNA"/>
</dbReference>
<dbReference type="RefSeq" id="YP_473206.1">
    <property type="nucleotide sequence ID" value="NC_007767.1"/>
</dbReference>
<name>Q2NNS9_NPVHC</name>
<proteinExistence type="predicted"/>
<sequence>MSLTQGHLFYYSQDFMYVSSISDIAEPLCVRIEPGYYSFGPVHKRQGFKFGIANKTVINNEMIRVHSTRTYSAGLSNTFNGGEIRNKTLVKIICDNFLKNFPNDMLYYLFRQEAVVEAQVNYKNLYESFELIDQQLQQKYDNVDIDAYFRKHGFANYNNLPILLFLTTIVPEDHFDKLTFVAVSKFDGNGHWFRCYRVDLNTTPIGTLIHSSEFYNMSGVQMGLATYSEDRLRVHTFANFEPKTQEEWNKIDACTY</sequence>
<dbReference type="OrthoDB" id="10946at10239"/>
<evidence type="ECO:0000313" key="2">
    <source>
        <dbReference type="Proteomes" id="UP000202376"/>
    </source>
</evidence>
<dbReference type="GeneID" id="3890619"/>